<evidence type="ECO:0000256" key="3">
    <source>
        <dbReference type="ARBA" id="ARBA00022475"/>
    </source>
</evidence>
<reference evidence="9 10" key="1">
    <citation type="submission" date="2019-06" db="EMBL/GenBank/DDBJ databases">
        <title>Sequencing the genomes of 1000 actinobacteria strains.</title>
        <authorList>
            <person name="Klenk H.-P."/>
        </authorList>
    </citation>
    <scope>NUCLEOTIDE SEQUENCE [LARGE SCALE GENOMIC DNA]</scope>
    <source>
        <strain evidence="9 10">DSM 45301</strain>
    </source>
</reference>
<feature type="transmembrane region" description="Helical" evidence="7">
    <location>
        <begin position="209"/>
        <end position="231"/>
    </location>
</feature>
<feature type="transmembrane region" description="Helical" evidence="7">
    <location>
        <begin position="175"/>
        <end position="197"/>
    </location>
</feature>
<keyword evidence="2" id="KW-0813">Transport</keyword>
<dbReference type="Proteomes" id="UP000315677">
    <property type="component" value="Unassembled WGS sequence"/>
</dbReference>
<dbReference type="Gene3D" id="1.20.1720.10">
    <property type="entry name" value="Multidrug resistance protein D"/>
    <property type="match status" value="1"/>
</dbReference>
<dbReference type="GO" id="GO:0005886">
    <property type="term" value="C:plasma membrane"/>
    <property type="evidence" value="ECO:0007669"/>
    <property type="project" value="UniProtKB-SubCell"/>
</dbReference>
<keyword evidence="4 7" id="KW-0812">Transmembrane</keyword>
<evidence type="ECO:0000313" key="9">
    <source>
        <dbReference type="EMBL" id="TQM10183.1"/>
    </source>
</evidence>
<evidence type="ECO:0000256" key="1">
    <source>
        <dbReference type="ARBA" id="ARBA00004651"/>
    </source>
</evidence>
<dbReference type="GO" id="GO:0022857">
    <property type="term" value="F:transmembrane transporter activity"/>
    <property type="evidence" value="ECO:0007669"/>
    <property type="project" value="InterPro"/>
</dbReference>
<gene>
    <name evidence="9" type="ORF">FB558_5967</name>
</gene>
<name>A0A543DLJ6_9PSEU</name>
<evidence type="ECO:0000256" key="7">
    <source>
        <dbReference type="SAM" id="Phobius"/>
    </source>
</evidence>
<evidence type="ECO:0000256" key="5">
    <source>
        <dbReference type="ARBA" id="ARBA00022989"/>
    </source>
</evidence>
<feature type="transmembrane region" description="Helical" evidence="7">
    <location>
        <begin position="371"/>
        <end position="390"/>
    </location>
</feature>
<feature type="transmembrane region" description="Helical" evidence="7">
    <location>
        <begin position="411"/>
        <end position="428"/>
    </location>
</feature>
<dbReference type="InterPro" id="IPR011701">
    <property type="entry name" value="MFS"/>
</dbReference>
<keyword evidence="10" id="KW-1185">Reference proteome</keyword>
<keyword evidence="5 7" id="KW-1133">Transmembrane helix</keyword>
<keyword evidence="6 7" id="KW-0472">Membrane</keyword>
<protein>
    <submittedName>
        <fullName evidence="9">EmrB/QacA subfamily drug resistance transporter</fullName>
    </submittedName>
</protein>
<evidence type="ECO:0000256" key="4">
    <source>
        <dbReference type="ARBA" id="ARBA00022692"/>
    </source>
</evidence>
<feature type="domain" description="Major facilitator superfamily (MFS) profile" evidence="8">
    <location>
        <begin position="22"/>
        <end position="472"/>
    </location>
</feature>
<comment type="subcellular location">
    <subcellularLocation>
        <location evidence="1">Cell membrane</location>
        <topology evidence="1">Multi-pass membrane protein</topology>
    </subcellularLocation>
</comment>
<dbReference type="PANTHER" id="PTHR42718:SF46">
    <property type="entry name" value="BLR6921 PROTEIN"/>
    <property type="match status" value="1"/>
</dbReference>
<sequence length="474" mass="47196">MSTPGGPVATGTRTAPASRLLALAVLCGGMLMIILDGTIVSVALPAIQSDLGFTPAGLAWTVNAYLVPLGGLLLLAGRLGDLVGRRRLLLAGLALFVLASLLCGLAVTAEMLVAARFLQGVGAAMASAVVLGMIVALFPEPGERARAMGAYAFVGAAGASLGTLLGGVLTESVGWRWIFLVNVPIGVVVLLLAVRTVAPDGAVDRSGRADVLGGLLVTAGLVLAVLTIVGSSTATDRLGLATAAVALLAAFVVRQRRAAEPLVRLGIFGSRAVSGGNAVQLLTVAGMMGFQFTAALYLQEALGYAPAQTGFAMLPIPVTIALVSLLLSGQLIARAGARPVLLVGEVLLVAGLLLLVRPVTGSYLVDVLPSMLVLGLGAGLVLPAVTTVMMSDATPEDAGLASGLANTSQQIGAALGIAALAALAAARTDAVAAAGATHVDALSSGYRLAFAASAVLVAAATALAVTVLRRNSGS</sequence>
<keyword evidence="3" id="KW-1003">Cell membrane</keyword>
<evidence type="ECO:0000256" key="6">
    <source>
        <dbReference type="ARBA" id="ARBA00023136"/>
    </source>
</evidence>
<organism evidence="9 10">
    <name type="scientific">Pseudonocardia kunmingensis</name>
    <dbReference type="NCBI Taxonomy" id="630975"/>
    <lineage>
        <taxon>Bacteria</taxon>
        <taxon>Bacillati</taxon>
        <taxon>Actinomycetota</taxon>
        <taxon>Actinomycetes</taxon>
        <taxon>Pseudonocardiales</taxon>
        <taxon>Pseudonocardiaceae</taxon>
        <taxon>Pseudonocardia</taxon>
    </lineage>
</organism>
<feature type="transmembrane region" description="Helical" evidence="7">
    <location>
        <begin position="275"/>
        <end position="298"/>
    </location>
</feature>
<feature type="transmembrane region" description="Helical" evidence="7">
    <location>
        <begin position="113"/>
        <end position="138"/>
    </location>
</feature>
<dbReference type="SUPFAM" id="SSF103473">
    <property type="entry name" value="MFS general substrate transporter"/>
    <property type="match status" value="1"/>
</dbReference>
<feature type="transmembrane region" description="Helical" evidence="7">
    <location>
        <begin position="20"/>
        <end position="44"/>
    </location>
</feature>
<proteinExistence type="predicted"/>
<feature type="transmembrane region" description="Helical" evidence="7">
    <location>
        <begin position="237"/>
        <end position="254"/>
    </location>
</feature>
<feature type="transmembrane region" description="Helical" evidence="7">
    <location>
        <begin position="56"/>
        <end position="76"/>
    </location>
</feature>
<dbReference type="CDD" id="cd17321">
    <property type="entry name" value="MFS_MMR_MDR_like"/>
    <property type="match status" value="1"/>
</dbReference>
<feature type="transmembrane region" description="Helical" evidence="7">
    <location>
        <begin position="310"/>
        <end position="328"/>
    </location>
</feature>
<dbReference type="InterPro" id="IPR036259">
    <property type="entry name" value="MFS_trans_sf"/>
</dbReference>
<feature type="transmembrane region" description="Helical" evidence="7">
    <location>
        <begin position="88"/>
        <end position="107"/>
    </location>
</feature>
<dbReference type="PANTHER" id="PTHR42718">
    <property type="entry name" value="MAJOR FACILITATOR SUPERFAMILY MULTIDRUG TRANSPORTER MFSC"/>
    <property type="match status" value="1"/>
</dbReference>
<evidence type="ECO:0000256" key="2">
    <source>
        <dbReference type="ARBA" id="ARBA00022448"/>
    </source>
</evidence>
<dbReference type="EMBL" id="VFPA01000003">
    <property type="protein sequence ID" value="TQM10183.1"/>
    <property type="molecule type" value="Genomic_DNA"/>
</dbReference>
<dbReference type="PROSITE" id="PS50850">
    <property type="entry name" value="MFS"/>
    <property type="match status" value="1"/>
</dbReference>
<dbReference type="Pfam" id="PF07690">
    <property type="entry name" value="MFS_1"/>
    <property type="match status" value="1"/>
</dbReference>
<feature type="transmembrane region" description="Helical" evidence="7">
    <location>
        <begin position="448"/>
        <end position="468"/>
    </location>
</feature>
<dbReference type="RefSeq" id="WP_246106817.1">
    <property type="nucleotide sequence ID" value="NZ_VFPA01000003.1"/>
</dbReference>
<dbReference type="AlphaFoldDB" id="A0A543DLJ6"/>
<accession>A0A543DLJ6</accession>
<evidence type="ECO:0000259" key="8">
    <source>
        <dbReference type="PROSITE" id="PS50850"/>
    </source>
</evidence>
<feature type="transmembrane region" description="Helical" evidence="7">
    <location>
        <begin position="340"/>
        <end position="359"/>
    </location>
</feature>
<comment type="caution">
    <text evidence="9">The sequence shown here is derived from an EMBL/GenBank/DDBJ whole genome shotgun (WGS) entry which is preliminary data.</text>
</comment>
<dbReference type="InterPro" id="IPR020846">
    <property type="entry name" value="MFS_dom"/>
</dbReference>
<feature type="transmembrane region" description="Helical" evidence="7">
    <location>
        <begin position="150"/>
        <end position="169"/>
    </location>
</feature>
<evidence type="ECO:0000313" key="10">
    <source>
        <dbReference type="Proteomes" id="UP000315677"/>
    </source>
</evidence>
<dbReference type="Gene3D" id="1.20.1250.20">
    <property type="entry name" value="MFS general substrate transporter like domains"/>
    <property type="match status" value="1"/>
</dbReference>